<keyword evidence="5 7" id="KW-1133">Transmembrane helix</keyword>
<dbReference type="PANTHER" id="PTHR43744">
    <property type="entry name" value="ABC TRANSPORTER PERMEASE PROTEIN MG189-RELATED-RELATED"/>
    <property type="match status" value="1"/>
</dbReference>
<evidence type="ECO:0000256" key="4">
    <source>
        <dbReference type="ARBA" id="ARBA00022692"/>
    </source>
</evidence>
<keyword evidence="6 7" id="KW-0472">Membrane</keyword>
<dbReference type="GO" id="GO:0005886">
    <property type="term" value="C:plasma membrane"/>
    <property type="evidence" value="ECO:0007669"/>
    <property type="project" value="UniProtKB-SubCell"/>
</dbReference>
<keyword evidence="11" id="KW-1185">Reference proteome</keyword>
<comment type="caution">
    <text evidence="10">The sequence shown here is derived from an EMBL/GenBank/DDBJ whole genome shotgun (WGS) entry which is preliminary data.</text>
</comment>
<evidence type="ECO:0000259" key="9">
    <source>
        <dbReference type="PROSITE" id="PS50928"/>
    </source>
</evidence>
<reference evidence="10 11" key="1">
    <citation type="submission" date="2020-07" db="EMBL/GenBank/DDBJ databases">
        <title>Sequencing the genomes of 1000 actinobacteria strains.</title>
        <authorList>
            <person name="Klenk H.-P."/>
        </authorList>
    </citation>
    <scope>NUCLEOTIDE SEQUENCE [LARGE SCALE GENOMIC DNA]</scope>
    <source>
        <strain evidence="10 11">DSM 22083</strain>
    </source>
</reference>
<proteinExistence type="inferred from homology"/>
<evidence type="ECO:0000256" key="8">
    <source>
        <dbReference type="SAM" id="MobiDB-lite"/>
    </source>
</evidence>
<dbReference type="PROSITE" id="PS50928">
    <property type="entry name" value="ABC_TM1"/>
    <property type="match status" value="1"/>
</dbReference>
<accession>A0A7Y9IDM1</accession>
<evidence type="ECO:0000313" key="11">
    <source>
        <dbReference type="Proteomes" id="UP000569914"/>
    </source>
</evidence>
<dbReference type="InterPro" id="IPR000515">
    <property type="entry name" value="MetI-like"/>
</dbReference>
<keyword evidence="2 7" id="KW-0813">Transport</keyword>
<feature type="transmembrane region" description="Helical" evidence="7">
    <location>
        <begin position="139"/>
        <end position="161"/>
    </location>
</feature>
<dbReference type="SUPFAM" id="SSF161098">
    <property type="entry name" value="MetI-like"/>
    <property type="match status" value="1"/>
</dbReference>
<dbReference type="InterPro" id="IPR035906">
    <property type="entry name" value="MetI-like_sf"/>
</dbReference>
<dbReference type="PANTHER" id="PTHR43744:SF13">
    <property type="entry name" value="SN-GLYCEROL-3-PHOSPHATE TRANSPORT INTEGRAL MEMBRANE PROTEIN ABC TRANSPORTER UGPE-RELATED"/>
    <property type="match status" value="1"/>
</dbReference>
<feature type="transmembrane region" description="Helical" evidence="7">
    <location>
        <begin position="167"/>
        <end position="188"/>
    </location>
</feature>
<dbReference type="Proteomes" id="UP000569914">
    <property type="component" value="Unassembled WGS sequence"/>
</dbReference>
<keyword evidence="3" id="KW-1003">Cell membrane</keyword>
<evidence type="ECO:0000256" key="7">
    <source>
        <dbReference type="RuleBase" id="RU363032"/>
    </source>
</evidence>
<feature type="transmembrane region" description="Helical" evidence="7">
    <location>
        <begin position="274"/>
        <end position="292"/>
    </location>
</feature>
<feature type="transmembrane region" description="Helical" evidence="7">
    <location>
        <begin position="41"/>
        <end position="62"/>
    </location>
</feature>
<evidence type="ECO:0000256" key="2">
    <source>
        <dbReference type="ARBA" id="ARBA00022448"/>
    </source>
</evidence>
<dbReference type="GO" id="GO:0055085">
    <property type="term" value="P:transmembrane transport"/>
    <property type="evidence" value="ECO:0007669"/>
    <property type="project" value="InterPro"/>
</dbReference>
<dbReference type="AlphaFoldDB" id="A0A7Y9IDM1"/>
<feature type="transmembrane region" description="Helical" evidence="7">
    <location>
        <begin position="101"/>
        <end position="127"/>
    </location>
</feature>
<feature type="transmembrane region" description="Helical" evidence="7">
    <location>
        <begin position="209"/>
        <end position="234"/>
    </location>
</feature>
<keyword evidence="10" id="KW-0762">Sugar transport</keyword>
<sequence length="306" mass="34076">MSAPPISARTTEPTRQVTPGPNPSLAGPATRRRRRWFGPRLLLYPLLVITLGVFAIPLYWLFSTALKAPEEIYTYPVTWLPALPRFENFAEAWQAAPFDRFLLNSVITTSVGTTLELLLAIMSAYAFAFVPFRWKRPVLLLMLGSLMLPGHVTLLVNYITIGHLGWINTYQGLILPGIGTAFAMFLLLQQMRRISAELTDAMTLDGAGHLYRLIHLVLPLSRPMIITATLIILIGKWNDFVWPLIATNTVTMRTLPIGLMFLRSEEGYTNWGAVMAGTVITALPMLIIFFLAQRRIVGGLAAGALR</sequence>
<evidence type="ECO:0000313" key="10">
    <source>
        <dbReference type="EMBL" id="NYE74661.1"/>
    </source>
</evidence>
<gene>
    <name evidence="10" type="ORF">BKA15_005990</name>
</gene>
<protein>
    <submittedName>
        <fullName evidence="10">Multiple sugar transport system permease protein/sn-glycerol 3-phosphate transport system permease protein</fullName>
    </submittedName>
</protein>
<evidence type="ECO:0000256" key="1">
    <source>
        <dbReference type="ARBA" id="ARBA00004651"/>
    </source>
</evidence>
<feature type="domain" description="ABC transmembrane type-1" evidence="9">
    <location>
        <begin position="102"/>
        <end position="292"/>
    </location>
</feature>
<dbReference type="EMBL" id="JACCBU010000001">
    <property type="protein sequence ID" value="NYE74661.1"/>
    <property type="molecule type" value="Genomic_DNA"/>
</dbReference>
<feature type="compositionally biased region" description="Polar residues" evidence="8">
    <location>
        <begin position="8"/>
        <end position="19"/>
    </location>
</feature>
<organism evidence="10 11">
    <name type="scientific">Microlunatus parietis</name>
    <dbReference type="NCBI Taxonomy" id="682979"/>
    <lineage>
        <taxon>Bacteria</taxon>
        <taxon>Bacillati</taxon>
        <taxon>Actinomycetota</taxon>
        <taxon>Actinomycetes</taxon>
        <taxon>Propionibacteriales</taxon>
        <taxon>Propionibacteriaceae</taxon>
        <taxon>Microlunatus</taxon>
    </lineage>
</organism>
<keyword evidence="4 7" id="KW-0812">Transmembrane</keyword>
<dbReference type="Pfam" id="PF00528">
    <property type="entry name" value="BPD_transp_1"/>
    <property type="match status" value="1"/>
</dbReference>
<name>A0A7Y9IDM1_9ACTN</name>
<comment type="similarity">
    <text evidence="7">Belongs to the binding-protein-dependent transport system permease family.</text>
</comment>
<feature type="region of interest" description="Disordered" evidence="8">
    <location>
        <begin position="1"/>
        <end position="29"/>
    </location>
</feature>
<evidence type="ECO:0000256" key="5">
    <source>
        <dbReference type="ARBA" id="ARBA00022989"/>
    </source>
</evidence>
<evidence type="ECO:0000256" key="6">
    <source>
        <dbReference type="ARBA" id="ARBA00023136"/>
    </source>
</evidence>
<dbReference type="CDD" id="cd06261">
    <property type="entry name" value="TM_PBP2"/>
    <property type="match status" value="1"/>
</dbReference>
<evidence type="ECO:0000256" key="3">
    <source>
        <dbReference type="ARBA" id="ARBA00022475"/>
    </source>
</evidence>
<dbReference type="Gene3D" id="1.10.3720.10">
    <property type="entry name" value="MetI-like"/>
    <property type="match status" value="1"/>
</dbReference>
<comment type="subcellular location">
    <subcellularLocation>
        <location evidence="1 7">Cell membrane</location>
        <topology evidence="1 7">Multi-pass membrane protein</topology>
    </subcellularLocation>
</comment>
<dbReference type="RefSeq" id="WP_179757135.1">
    <property type="nucleotide sequence ID" value="NZ_JACCBU010000001.1"/>
</dbReference>